<protein>
    <submittedName>
        <fullName evidence="5">Nitroreductase</fullName>
    </submittedName>
</protein>
<keyword evidence="3" id="KW-0560">Oxidoreductase</keyword>
<dbReference type="KEGG" id="aar:Acear_1505"/>
<dbReference type="SUPFAM" id="SSF55469">
    <property type="entry name" value="FMN-dependent nitroreductase-like"/>
    <property type="match status" value="2"/>
</dbReference>
<dbReference type="InterPro" id="IPR050627">
    <property type="entry name" value="Nitroreductase/BluB"/>
</dbReference>
<evidence type="ECO:0000313" key="5">
    <source>
        <dbReference type="EMBL" id="ADL13013.1"/>
    </source>
</evidence>
<reference evidence="5 6" key="1">
    <citation type="journal article" date="2010" name="Stand. Genomic Sci.">
        <title>Complete genome sequence of Acetohalobium arabaticum type strain (Z-7288).</title>
        <authorList>
            <person name="Sikorski J."/>
            <person name="Lapidus A."/>
            <person name="Chertkov O."/>
            <person name="Lucas S."/>
            <person name="Copeland A."/>
            <person name="Glavina Del Rio T."/>
            <person name="Nolan M."/>
            <person name="Tice H."/>
            <person name="Cheng J.F."/>
            <person name="Han C."/>
            <person name="Brambilla E."/>
            <person name="Pitluck S."/>
            <person name="Liolios K."/>
            <person name="Ivanova N."/>
            <person name="Mavromatis K."/>
            <person name="Mikhailova N."/>
            <person name="Pati A."/>
            <person name="Bruce D."/>
            <person name="Detter C."/>
            <person name="Tapia R."/>
            <person name="Goodwin L."/>
            <person name="Chen A."/>
            <person name="Palaniappan K."/>
            <person name="Land M."/>
            <person name="Hauser L."/>
            <person name="Chang Y.J."/>
            <person name="Jeffries C.D."/>
            <person name="Rohde M."/>
            <person name="Goker M."/>
            <person name="Spring S."/>
            <person name="Woyke T."/>
            <person name="Bristow J."/>
            <person name="Eisen J.A."/>
            <person name="Markowitz V."/>
            <person name="Hugenholtz P."/>
            <person name="Kyrpides N.C."/>
            <person name="Klenk H.P."/>
        </authorList>
    </citation>
    <scope>NUCLEOTIDE SEQUENCE [LARGE SCALE GENOMIC DNA]</scope>
    <source>
        <strain evidence="6">ATCC 49924 / DSM 5501 / Z-7288</strain>
    </source>
</reference>
<keyword evidence="6" id="KW-1185">Reference proteome</keyword>
<proteinExistence type="predicted"/>
<dbReference type="InterPro" id="IPR000415">
    <property type="entry name" value="Nitroreductase-like"/>
</dbReference>
<evidence type="ECO:0000256" key="1">
    <source>
        <dbReference type="ARBA" id="ARBA00022630"/>
    </source>
</evidence>
<dbReference type="Proteomes" id="UP000001661">
    <property type="component" value="Chromosome"/>
</dbReference>
<dbReference type="HOGENOM" id="CLU_070562_2_0_9"/>
<dbReference type="Gene3D" id="3.40.109.30">
    <property type="entry name" value="putative nitroreductase (tm1586), domain 2"/>
    <property type="match status" value="1"/>
</dbReference>
<dbReference type="STRING" id="574087.Acear_1505"/>
<gene>
    <name evidence="5" type="ordered locus">Acear_1505</name>
</gene>
<dbReference type="Gene3D" id="3.40.109.10">
    <property type="entry name" value="NADH Oxidase"/>
    <property type="match status" value="1"/>
</dbReference>
<dbReference type="GO" id="GO:0016491">
    <property type="term" value="F:oxidoreductase activity"/>
    <property type="evidence" value="ECO:0007669"/>
    <property type="project" value="UniProtKB-KW"/>
</dbReference>
<organism evidence="5 6">
    <name type="scientific">Acetohalobium arabaticum (strain ATCC 49924 / DSM 5501 / Z-7288)</name>
    <dbReference type="NCBI Taxonomy" id="574087"/>
    <lineage>
        <taxon>Bacteria</taxon>
        <taxon>Bacillati</taxon>
        <taxon>Bacillota</taxon>
        <taxon>Clostridia</taxon>
        <taxon>Halanaerobiales</taxon>
        <taxon>Halobacteroidaceae</taxon>
        <taxon>Acetohalobium</taxon>
    </lineage>
</organism>
<dbReference type="PANTHER" id="PTHR23026:SF90">
    <property type="entry name" value="IODOTYROSINE DEIODINASE 1"/>
    <property type="match status" value="1"/>
</dbReference>
<accession>D9QR72</accession>
<dbReference type="RefSeq" id="WP_013278458.1">
    <property type="nucleotide sequence ID" value="NC_014378.1"/>
</dbReference>
<sequence>MKLPVDEWLEAVKVRKSRRRFIDRPIEEEKITRMERCCVGFRPFSGVRGKLVKDSADEVFSGVIGSYGSVKGTSSYIVFIGDTTTPNVEAKVGYLGEGLVLEATLLGLSTCWIGGFFKPEVAAKQIDLAEKEKVFAVTPLGYTKESKSFEEKVMGWMAKSHQRKSLSEIAAGYNEDNWPGWVKQGLKAARVAPSAVNRQPWRFNYDKDSVLLSLDNTKDKYDIPKELDCGIAMLHFELGALKAGVKGSWEFLSTPKVARYKLEKLN</sequence>
<dbReference type="Pfam" id="PF14512">
    <property type="entry name" value="TM1586_NiRdase"/>
    <property type="match status" value="1"/>
</dbReference>
<dbReference type="EMBL" id="CP002105">
    <property type="protein sequence ID" value="ADL13013.1"/>
    <property type="molecule type" value="Genomic_DNA"/>
</dbReference>
<dbReference type="InterPro" id="IPR029478">
    <property type="entry name" value="TM1586_NiRdase"/>
</dbReference>
<dbReference type="OrthoDB" id="9814075at2"/>
<keyword evidence="2" id="KW-0288">FMN</keyword>
<dbReference type="PANTHER" id="PTHR23026">
    <property type="entry name" value="NADPH NITROREDUCTASE"/>
    <property type="match status" value="1"/>
</dbReference>
<evidence type="ECO:0000259" key="4">
    <source>
        <dbReference type="Pfam" id="PF14512"/>
    </source>
</evidence>
<dbReference type="eggNOG" id="COG0778">
    <property type="taxonomic scope" value="Bacteria"/>
</dbReference>
<evidence type="ECO:0000256" key="2">
    <source>
        <dbReference type="ARBA" id="ARBA00022643"/>
    </source>
</evidence>
<name>D9QR72_ACEAZ</name>
<evidence type="ECO:0000313" key="6">
    <source>
        <dbReference type="Proteomes" id="UP000001661"/>
    </source>
</evidence>
<dbReference type="AlphaFoldDB" id="D9QR72"/>
<evidence type="ECO:0000256" key="3">
    <source>
        <dbReference type="ARBA" id="ARBA00023002"/>
    </source>
</evidence>
<feature type="domain" description="Putative nitroreductase TM1586" evidence="4">
    <location>
        <begin position="9"/>
        <end position="240"/>
    </location>
</feature>
<keyword evidence="1" id="KW-0285">Flavoprotein</keyword>